<evidence type="ECO:0000313" key="2">
    <source>
        <dbReference type="EMBL" id="GEK81691.1"/>
    </source>
</evidence>
<feature type="domain" description="Integrase catalytic" evidence="1">
    <location>
        <begin position="151"/>
        <end position="321"/>
    </location>
</feature>
<dbReference type="Pfam" id="PF13565">
    <property type="entry name" value="HTH_32"/>
    <property type="match status" value="1"/>
</dbReference>
<dbReference type="InterPro" id="IPR001584">
    <property type="entry name" value="Integrase_cat-core"/>
</dbReference>
<dbReference type="Proteomes" id="UP000321749">
    <property type="component" value="Unassembled WGS sequence"/>
</dbReference>
<dbReference type="AlphaFoldDB" id="A0AA87UT56"/>
<name>A0AA87UT56_9MICO</name>
<protein>
    <submittedName>
        <fullName evidence="2">IS481 family transposase</fullName>
    </submittedName>
</protein>
<keyword evidence="3" id="KW-1185">Reference proteome</keyword>
<dbReference type="PROSITE" id="PS50994">
    <property type="entry name" value="INTEGRASE"/>
    <property type="match status" value="1"/>
</dbReference>
<dbReference type="InterPro" id="IPR012337">
    <property type="entry name" value="RNaseH-like_sf"/>
</dbReference>
<dbReference type="SUPFAM" id="SSF46689">
    <property type="entry name" value="Homeodomain-like"/>
    <property type="match status" value="1"/>
</dbReference>
<dbReference type="Pfam" id="PF13683">
    <property type="entry name" value="rve_3"/>
    <property type="match status" value="1"/>
</dbReference>
<evidence type="ECO:0000259" key="1">
    <source>
        <dbReference type="PROSITE" id="PS50994"/>
    </source>
</evidence>
<dbReference type="SUPFAM" id="SSF53098">
    <property type="entry name" value="Ribonuclease H-like"/>
    <property type="match status" value="1"/>
</dbReference>
<dbReference type="Gene3D" id="3.30.420.10">
    <property type="entry name" value="Ribonuclease H-like superfamily/Ribonuclease H"/>
    <property type="match status" value="1"/>
</dbReference>
<sequence>MSHANARLTPRGRRLIIDRYLAGWKQAHIAAAMGCSRRCVARWIDRWRVEGDAGLVDRSSRPCNSPNRTSDAVEERVLELRQQKRLGRDRIAELVPVAARTVSRILARRGSPPLRLLDPMTGALIRSSKQTAIRYERSRPGELVHMDVKKLGRIPDGGGWRVNGKADSRSAAQKRTPKGYDFIHSLVDDHSRLAYSEILGDEKGPTCAGFLHRAAAFFAKHGISRIERLMTDNAWAYRYSLRDACQQLGTKQVFIRPHCPWQNGKVERYNRTLQAEWAYRQPFASNSDRAAALAPWLQRYNTERIHSAIGAPPISRLQPTC</sequence>
<evidence type="ECO:0000313" key="3">
    <source>
        <dbReference type="Proteomes" id="UP000321749"/>
    </source>
</evidence>
<reference evidence="2 3" key="1">
    <citation type="submission" date="2019-07" db="EMBL/GenBank/DDBJ databases">
        <title>Whole genome shotgun sequence of Agrococcus baldri NBRC 103055.</title>
        <authorList>
            <person name="Hosoyama A."/>
            <person name="Uohara A."/>
            <person name="Ohji S."/>
            <person name="Ichikawa N."/>
        </authorList>
    </citation>
    <scope>NUCLEOTIDE SEQUENCE [LARGE SCALE GENOMIC DNA]</scope>
    <source>
        <strain evidence="2 3">NBRC 103055</strain>
    </source>
</reference>
<dbReference type="Gene3D" id="1.10.10.10">
    <property type="entry name" value="Winged helix-like DNA-binding domain superfamily/Winged helix DNA-binding domain"/>
    <property type="match status" value="1"/>
</dbReference>
<comment type="caution">
    <text evidence="2">The sequence shown here is derived from an EMBL/GenBank/DDBJ whole genome shotgun (WGS) entry which is preliminary data.</text>
</comment>
<proteinExistence type="predicted"/>
<dbReference type="InterPro" id="IPR009057">
    <property type="entry name" value="Homeodomain-like_sf"/>
</dbReference>
<dbReference type="RefSeq" id="WP_146797756.1">
    <property type="nucleotide sequence ID" value="NZ_BJUU01000046.1"/>
</dbReference>
<dbReference type="InterPro" id="IPR036388">
    <property type="entry name" value="WH-like_DNA-bd_sf"/>
</dbReference>
<dbReference type="PANTHER" id="PTHR35004">
    <property type="entry name" value="TRANSPOSASE RV3428C-RELATED"/>
    <property type="match status" value="1"/>
</dbReference>
<gene>
    <name evidence="2" type="ORF">ABA31_30420</name>
</gene>
<dbReference type="GO" id="GO:0003676">
    <property type="term" value="F:nucleic acid binding"/>
    <property type="evidence" value="ECO:0007669"/>
    <property type="project" value="InterPro"/>
</dbReference>
<dbReference type="GO" id="GO:0015074">
    <property type="term" value="P:DNA integration"/>
    <property type="evidence" value="ECO:0007669"/>
    <property type="project" value="InterPro"/>
</dbReference>
<accession>A0AA87UT56</accession>
<dbReference type="InterPro" id="IPR047656">
    <property type="entry name" value="IS481-like_transpos"/>
</dbReference>
<dbReference type="InterPro" id="IPR036397">
    <property type="entry name" value="RNaseH_sf"/>
</dbReference>
<dbReference type="PANTHER" id="PTHR35004:SF6">
    <property type="entry name" value="TRANSPOSASE"/>
    <property type="match status" value="1"/>
</dbReference>
<dbReference type="EMBL" id="BJUU01000046">
    <property type="protein sequence ID" value="GEK81691.1"/>
    <property type="molecule type" value="Genomic_DNA"/>
</dbReference>
<dbReference type="NCBIfam" id="NF033577">
    <property type="entry name" value="transpos_IS481"/>
    <property type="match status" value="1"/>
</dbReference>
<organism evidence="2 3">
    <name type="scientific">Agrococcus baldri</name>
    <dbReference type="NCBI Taxonomy" id="153730"/>
    <lineage>
        <taxon>Bacteria</taxon>
        <taxon>Bacillati</taxon>
        <taxon>Actinomycetota</taxon>
        <taxon>Actinomycetes</taxon>
        <taxon>Micrococcales</taxon>
        <taxon>Microbacteriaceae</taxon>
        <taxon>Agrococcus</taxon>
    </lineage>
</organism>